<keyword evidence="2" id="KW-1185">Reference proteome</keyword>
<dbReference type="BioCyc" id="FSP469605-HMP:GTSP-148-MONOMER"/>
<name>E5BEW8_9FUSO</name>
<dbReference type="EMBL" id="GG657971">
    <property type="protein sequence ID" value="EFS20649.1"/>
    <property type="molecule type" value="Genomic_DNA"/>
</dbReference>
<reference evidence="1 2" key="1">
    <citation type="submission" date="2009-02" db="EMBL/GenBank/DDBJ databases">
        <title>The Genome Sequence of Fusobacterium sp. 3_1_5R.</title>
        <authorList>
            <consortium name="The Broad Institute Genome Sequencing Platform"/>
            <person name="Ward D."/>
            <person name="Young S.K."/>
            <person name="Kodira C.D."/>
            <person name="Zeng Q."/>
            <person name="Koehrsen M."/>
            <person name="Alvarado L."/>
            <person name="Berlin A."/>
            <person name="Borenstein D."/>
            <person name="Chen Z."/>
            <person name="Engels R."/>
            <person name="Freedman E."/>
            <person name="Gellesch M."/>
            <person name="Goldberg J."/>
            <person name="Griggs A."/>
            <person name="Gujja S."/>
            <person name="Heiman D."/>
            <person name="Hepburn T."/>
            <person name="Howarth C."/>
            <person name="Jen D."/>
            <person name="Larson L."/>
            <person name="Lewis B."/>
            <person name="Mehta T."/>
            <person name="Park D."/>
            <person name="Pearson M."/>
            <person name="Roberts A."/>
            <person name="Saif S."/>
            <person name="Shea T."/>
            <person name="Shenoy N."/>
            <person name="Sisk P."/>
            <person name="Stolte C."/>
            <person name="Sykes S."/>
            <person name="Walk T."/>
            <person name="White J."/>
            <person name="Yandava C."/>
            <person name="Allen-Vercoe E."/>
            <person name="Strauss J."/>
            <person name="Ambrose C."/>
            <person name="Lander E."/>
            <person name="Nusbaum C."/>
            <person name="Galagan J."/>
            <person name="Birren B."/>
        </authorList>
    </citation>
    <scope>NUCLEOTIDE SEQUENCE [LARGE SCALE GENOMIC DNA]</scope>
    <source>
        <strain evidence="1 2">3_1_5R</strain>
    </source>
</reference>
<sequence length="83" mass="10023">MMDLDNIEIIEEIIKDIKVLKEEVDFMQQIIRGESIPSNTDFKKAVYIVKNSFEEEQREEFLNVLLKLKEKQLNDYKEELRLM</sequence>
<protein>
    <submittedName>
        <fullName evidence="1">Uncharacterized protein</fullName>
    </submittedName>
</protein>
<proteinExistence type="predicted"/>
<organism evidence="1 2">
    <name type="scientific">Fusobacterium gonidiaformans 3-1-5R</name>
    <dbReference type="NCBI Taxonomy" id="469605"/>
    <lineage>
        <taxon>Bacteria</taxon>
        <taxon>Fusobacteriati</taxon>
        <taxon>Fusobacteriota</taxon>
        <taxon>Fusobacteriia</taxon>
        <taxon>Fusobacteriales</taxon>
        <taxon>Fusobacteriaceae</taxon>
        <taxon>Fusobacterium</taxon>
    </lineage>
</organism>
<gene>
    <name evidence="1" type="ORF">FSBG_00146</name>
</gene>
<dbReference type="HOGENOM" id="CLU_2537668_0_0_0"/>
<evidence type="ECO:0000313" key="1">
    <source>
        <dbReference type="EMBL" id="EFS20649.1"/>
    </source>
</evidence>
<evidence type="ECO:0000313" key="2">
    <source>
        <dbReference type="Proteomes" id="UP000002975"/>
    </source>
</evidence>
<accession>E5BEW8</accession>
<dbReference type="Proteomes" id="UP000002975">
    <property type="component" value="Unassembled WGS sequence"/>
</dbReference>
<dbReference type="AlphaFoldDB" id="E5BEW8"/>